<comment type="function">
    <text evidence="7">Catalyzes the formation of 6,7-dimethyl-8-ribityllumazine by condensation of 5-amino-6-(D-ribitylamino)uracil with 3,4-dihydroxy-2-butanone 4-phosphate. This is the penultimate step in the biosynthesis of riboflavin.</text>
</comment>
<keyword evidence="5 7" id="KW-0808">Transferase</keyword>
<comment type="similarity">
    <text evidence="2 7">Belongs to the DMRL synthase family.</text>
</comment>
<dbReference type="InterPro" id="IPR036467">
    <property type="entry name" value="LS/RS_sf"/>
</dbReference>
<name>A0A4R1BN87_9BACT</name>
<dbReference type="NCBIfam" id="TIGR00114">
    <property type="entry name" value="lumazine-synth"/>
    <property type="match status" value="1"/>
</dbReference>
<dbReference type="GO" id="GO:0005829">
    <property type="term" value="C:cytosol"/>
    <property type="evidence" value="ECO:0007669"/>
    <property type="project" value="TreeGrafter"/>
</dbReference>
<keyword evidence="4 7" id="KW-0686">Riboflavin biosynthesis</keyword>
<comment type="pathway">
    <text evidence="1 7">Cofactor biosynthesis; riboflavin biosynthesis; riboflavin from 2-hydroxy-3-oxobutyl phosphate and 5-amino-6-(D-ribitylamino)uracil: step 1/2.</text>
</comment>
<dbReference type="EMBL" id="SJZI01000002">
    <property type="protein sequence ID" value="TCJ18974.1"/>
    <property type="molecule type" value="Genomic_DNA"/>
</dbReference>
<dbReference type="HAMAP" id="MF_00178">
    <property type="entry name" value="Lumazine_synth"/>
    <property type="match status" value="1"/>
</dbReference>
<dbReference type="UniPathway" id="UPA00275">
    <property type="reaction ID" value="UER00404"/>
</dbReference>
<dbReference type="EC" id="2.5.1.78" evidence="3 7"/>
<dbReference type="SUPFAM" id="SSF52121">
    <property type="entry name" value="Lumazine synthase"/>
    <property type="match status" value="1"/>
</dbReference>
<evidence type="ECO:0000256" key="3">
    <source>
        <dbReference type="ARBA" id="ARBA00012664"/>
    </source>
</evidence>
<evidence type="ECO:0000256" key="7">
    <source>
        <dbReference type="HAMAP-Rule" id="MF_00178"/>
    </source>
</evidence>
<dbReference type="GO" id="GO:0009231">
    <property type="term" value="P:riboflavin biosynthetic process"/>
    <property type="evidence" value="ECO:0007669"/>
    <property type="project" value="UniProtKB-UniRule"/>
</dbReference>
<dbReference type="CDD" id="cd09209">
    <property type="entry name" value="Lumazine_synthase-I"/>
    <property type="match status" value="1"/>
</dbReference>
<dbReference type="Gene3D" id="3.40.50.960">
    <property type="entry name" value="Lumazine/riboflavin synthase"/>
    <property type="match status" value="1"/>
</dbReference>
<dbReference type="PANTHER" id="PTHR21058">
    <property type="entry name" value="6,7-DIMETHYL-8-RIBITYLLUMAZINE SYNTHASE DMRL SYNTHASE LUMAZINE SYNTHASE"/>
    <property type="match status" value="1"/>
</dbReference>
<feature type="active site" description="Proton donor" evidence="7">
    <location>
        <position position="98"/>
    </location>
</feature>
<proteinExistence type="inferred from homology"/>
<evidence type="ECO:0000256" key="4">
    <source>
        <dbReference type="ARBA" id="ARBA00022619"/>
    </source>
</evidence>
<dbReference type="GO" id="GO:0009349">
    <property type="term" value="C:riboflavin synthase complex"/>
    <property type="evidence" value="ECO:0007669"/>
    <property type="project" value="UniProtKB-UniRule"/>
</dbReference>
<dbReference type="Proteomes" id="UP000295334">
    <property type="component" value="Unassembled WGS sequence"/>
</dbReference>
<evidence type="ECO:0000256" key="6">
    <source>
        <dbReference type="ARBA" id="ARBA00048785"/>
    </source>
</evidence>
<keyword evidence="9" id="KW-1185">Reference proteome</keyword>
<accession>A0A4R1BN87</accession>
<evidence type="ECO:0000256" key="5">
    <source>
        <dbReference type="ARBA" id="ARBA00022679"/>
    </source>
</evidence>
<comment type="catalytic activity">
    <reaction evidence="6 7">
        <text>(2S)-2-hydroxy-3-oxobutyl phosphate + 5-amino-6-(D-ribitylamino)uracil = 6,7-dimethyl-8-(1-D-ribityl)lumazine + phosphate + 2 H2O + H(+)</text>
        <dbReference type="Rhea" id="RHEA:26152"/>
        <dbReference type="ChEBI" id="CHEBI:15377"/>
        <dbReference type="ChEBI" id="CHEBI:15378"/>
        <dbReference type="ChEBI" id="CHEBI:15934"/>
        <dbReference type="ChEBI" id="CHEBI:43474"/>
        <dbReference type="ChEBI" id="CHEBI:58201"/>
        <dbReference type="ChEBI" id="CHEBI:58830"/>
        <dbReference type="EC" id="2.5.1.78"/>
    </reaction>
</comment>
<feature type="binding site" evidence="7">
    <location>
        <begin position="95"/>
        <end position="96"/>
    </location>
    <ligand>
        <name>(2S)-2-hydroxy-3-oxobutyl phosphate</name>
        <dbReference type="ChEBI" id="CHEBI:58830"/>
    </ligand>
</feature>
<evidence type="ECO:0000313" key="9">
    <source>
        <dbReference type="Proteomes" id="UP000295334"/>
    </source>
</evidence>
<dbReference type="GO" id="GO:0000906">
    <property type="term" value="F:6,7-dimethyl-8-ribityllumazine synthase activity"/>
    <property type="evidence" value="ECO:0007669"/>
    <property type="project" value="UniProtKB-UniRule"/>
</dbReference>
<feature type="binding site" evidence="7">
    <location>
        <begin position="62"/>
        <end position="64"/>
    </location>
    <ligand>
        <name>5-amino-6-(D-ribitylamino)uracil</name>
        <dbReference type="ChEBI" id="CHEBI:15934"/>
    </ligand>
</feature>
<comment type="caution">
    <text evidence="8">The sequence shown here is derived from an EMBL/GenBank/DDBJ whole genome shotgun (WGS) entry which is preliminary data.</text>
</comment>
<protein>
    <recommendedName>
        <fullName evidence="3 7">6,7-dimethyl-8-ribityllumazine synthase</fullName>
        <shortName evidence="7">DMRL synthase</shortName>
        <shortName evidence="7">LS</shortName>
        <shortName evidence="7">Lumazine synthase</shortName>
        <ecNumber evidence="3 7">2.5.1.78</ecNumber>
    </recommendedName>
</protein>
<evidence type="ECO:0000256" key="1">
    <source>
        <dbReference type="ARBA" id="ARBA00004917"/>
    </source>
</evidence>
<organism evidence="8 9">
    <name type="scientific">Flaviaesturariibacter flavus</name>
    <dbReference type="NCBI Taxonomy" id="2502780"/>
    <lineage>
        <taxon>Bacteria</taxon>
        <taxon>Pseudomonadati</taxon>
        <taxon>Bacteroidota</taxon>
        <taxon>Chitinophagia</taxon>
        <taxon>Chitinophagales</taxon>
        <taxon>Chitinophagaceae</taxon>
        <taxon>Flaviaestuariibacter</taxon>
    </lineage>
</organism>
<dbReference type="InterPro" id="IPR034964">
    <property type="entry name" value="LS"/>
</dbReference>
<feature type="binding site" evidence="7">
    <location>
        <position position="31"/>
    </location>
    <ligand>
        <name>5-amino-6-(D-ribitylamino)uracil</name>
        <dbReference type="ChEBI" id="CHEBI:15934"/>
    </ligand>
</feature>
<evidence type="ECO:0000256" key="2">
    <source>
        <dbReference type="ARBA" id="ARBA00007424"/>
    </source>
</evidence>
<evidence type="ECO:0000313" key="8">
    <source>
        <dbReference type="EMBL" id="TCJ18974.1"/>
    </source>
</evidence>
<dbReference type="OrthoDB" id="9809709at2"/>
<feature type="binding site" evidence="7">
    <location>
        <position position="137"/>
    </location>
    <ligand>
        <name>(2S)-2-hydroxy-3-oxobutyl phosphate</name>
        <dbReference type="ChEBI" id="CHEBI:58830"/>
    </ligand>
</feature>
<gene>
    <name evidence="7 8" type="primary">ribH</name>
    <name evidence="8" type="ORF">EPD60_00750</name>
</gene>
<dbReference type="PANTHER" id="PTHR21058:SF0">
    <property type="entry name" value="6,7-DIMETHYL-8-RIBITYLLUMAZINE SYNTHASE"/>
    <property type="match status" value="1"/>
</dbReference>
<feature type="binding site" evidence="7">
    <location>
        <begin position="90"/>
        <end position="92"/>
    </location>
    <ligand>
        <name>5-amino-6-(D-ribitylamino)uracil</name>
        <dbReference type="ChEBI" id="CHEBI:15934"/>
    </ligand>
</feature>
<feature type="binding site" evidence="7">
    <location>
        <position position="123"/>
    </location>
    <ligand>
        <name>5-amino-6-(D-ribitylamino)uracil</name>
        <dbReference type="ChEBI" id="CHEBI:15934"/>
    </ligand>
</feature>
<dbReference type="RefSeq" id="WP_131445788.1">
    <property type="nucleotide sequence ID" value="NZ_SJZI01000002.1"/>
</dbReference>
<dbReference type="AlphaFoldDB" id="A0A4R1BN87"/>
<dbReference type="Pfam" id="PF00885">
    <property type="entry name" value="DMRL_synthase"/>
    <property type="match status" value="1"/>
</dbReference>
<dbReference type="InterPro" id="IPR002180">
    <property type="entry name" value="LS/RS"/>
</dbReference>
<reference evidence="8 9" key="1">
    <citation type="submission" date="2019-03" db="EMBL/GenBank/DDBJ databases">
        <authorList>
            <person name="Kim M.K.M."/>
        </authorList>
    </citation>
    <scope>NUCLEOTIDE SEQUENCE [LARGE SCALE GENOMIC DNA]</scope>
    <source>
        <strain evidence="8 9">17J68-12</strain>
    </source>
</reference>
<sequence length="168" mass="18589">MADSKDSTLWNLNEGIPELQDALVVLVKTEWNAAIADALEEGVLRVLSRNGLRSETILVPGAVEIPFAIRHYWDNVRKKDRPAAFIALGCVLRGDTPHFEYVCQSVTMGITQLNLSISAPSIFGVLTVNTQEQADERIGGRHGHKGEEAAITAIKMIQLSRRLKKKEE</sequence>